<protein>
    <submittedName>
        <fullName evidence="1">Uncharacterized protein</fullName>
    </submittedName>
</protein>
<evidence type="ECO:0000313" key="1">
    <source>
        <dbReference type="EMBL" id="MBX03274.1"/>
    </source>
</evidence>
<proteinExistence type="predicted"/>
<dbReference type="AlphaFoldDB" id="A0A2P2KC11"/>
<organism evidence="1">
    <name type="scientific">Rhizophora mucronata</name>
    <name type="common">Asiatic mangrove</name>
    <dbReference type="NCBI Taxonomy" id="61149"/>
    <lineage>
        <taxon>Eukaryota</taxon>
        <taxon>Viridiplantae</taxon>
        <taxon>Streptophyta</taxon>
        <taxon>Embryophyta</taxon>
        <taxon>Tracheophyta</taxon>
        <taxon>Spermatophyta</taxon>
        <taxon>Magnoliopsida</taxon>
        <taxon>eudicotyledons</taxon>
        <taxon>Gunneridae</taxon>
        <taxon>Pentapetalae</taxon>
        <taxon>rosids</taxon>
        <taxon>fabids</taxon>
        <taxon>Malpighiales</taxon>
        <taxon>Rhizophoraceae</taxon>
        <taxon>Rhizophora</taxon>
    </lineage>
</organism>
<dbReference type="EMBL" id="GGEC01022790">
    <property type="protein sequence ID" value="MBX03274.1"/>
    <property type="molecule type" value="Transcribed_RNA"/>
</dbReference>
<accession>A0A2P2KC11</accession>
<sequence length="70" mass="8297">MHRSCKTSSIPTYLCSWSPFTLPIQPAYPFNWNRGWILLAFEYYPPFLFHDTINLFCSSKVPIPRFVNTH</sequence>
<reference evidence="1" key="1">
    <citation type="submission" date="2018-02" db="EMBL/GenBank/DDBJ databases">
        <title>Rhizophora mucronata_Transcriptome.</title>
        <authorList>
            <person name="Meera S.P."/>
            <person name="Sreeshan A."/>
            <person name="Augustine A."/>
        </authorList>
    </citation>
    <scope>NUCLEOTIDE SEQUENCE</scope>
    <source>
        <tissue evidence="1">Leaf</tissue>
    </source>
</reference>
<name>A0A2P2KC11_RHIMU</name>